<keyword evidence="4 6" id="KW-0472">Membrane</keyword>
<dbReference type="PATRIC" id="fig|328812.4.peg.2767"/>
<comment type="caution">
    <text evidence="7">The sequence shown here is derived from an EMBL/GenBank/DDBJ whole genome shotgun (WGS) entry which is preliminary data.</text>
</comment>
<evidence type="ECO:0000313" key="7">
    <source>
        <dbReference type="EMBL" id="KMM33718.1"/>
    </source>
</evidence>
<evidence type="ECO:0008006" key="9">
    <source>
        <dbReference type="Google" id="ProtNLM"/>
    </source>
</evidence>
<comment type="subcellular location">
    <subcellularLocation>
        <location evidence="1">Membrane</location>
        <topology evidence="1">Single-pass membrane protein</topology>
    </subcellularLocation>
</comment>
<evidence type="ECO:0000256" key="4">
    <source>
        <dbReference type="ARBA" id="ARBA00023136"/>
    </source>
</evidence>
<dbReference type="PANTHER" id="PTHR30386">
    <property type="entry name" value="MEMBRANE FUSION SUBUNIT OF EMRAB-TOLC MULTIDRUG EFFLUX PUMP"/>
    <property type="match status" value="1"/>
</dbReference>
<keyword evidence="3 6" id="KW-1133">Transmembrane helix</keyword>
<evidence type="ECO:0000256" key="6">
    <source>
        <dbReference type="SAM" id="Phobius"/>
    </source>
</evidence>
<proteinExistence type="predicted"/>
<evidence type="ECO:0000256" key="5">
    <source>
        <dbReference type="SAM" id="Coils"/>
    </source>
</evidence>
<feature type="transmembrane region" description="Helical" evidence="6">
    <location>
        <begin position="27"/>
        <end position="45"/>
    </location>
</feature>
<dbReference type="EMBL" id="LFJV01000030">
    <property type="protein sequence ID" value="KMM33718.1"/>
    <property type="molecule type" value="Genomic_DNA"/>
</dbReference>
<evidence type="ECO:0000256" key="1">
    <source>
        <dbReference type="ARBA" id="ARBA00004167"/>
    </source>
</evidence>
<dbReference type="GO" id="GO:0016020">
    <property type="term" value="C:membrane"/>
    <property type="evidence" value="ECO:0007669"/>
    <property type="project" value="UniProtKB-SubCell"/>
</dbReference>
<accession>A0A0J6CKQ9</accession>
<keyword evidence="5" id="KW-0175">Coiled coil</keyword>
<evidence type="ECO:0000256" key="3">
    <source>
        <dbReference type="ARBA" id="ARBA00022989"/>
    </source>
</evidence>
<dbReference type="Proteomes" id="UP000036166">
    <property type="component" value="Unassembled WGS sequence"/>
</dbReference>
<dbReference type="PANTHER" id="PTHR30386:SF26">
    <property type="entry name" value="TRANSPORT PROTEIN COMB"/>
    <property type="match status" value="1"/>
</dbReference>
<evidence type="ECO:0000256" key="2">
    <source>
        <dbReference type="ARBA" id="ARBA00022692"/>
    </source>
</evidence>
<reference evidence="7 8" key="1">
    <citation type="submission" date="2015-06" db="EMBL/GenBank/DDBJ databases">
        <title>Draft Genome Sequence of Parabacteroides goldsteinii with Putative Novel Metallo-Beta-Lactamases Isolated from a Blood Culture from a Human Patient.</title>
        <authorList>
            <person name="Krogh T.J."/>
            <person name="Agergaard C.N."/>
            <person name="Moller-Jensen J."/>
            <person name="Justesen U.S."/>
        </authorList>
    </citation>
    <scope>NUCLEOTIDE SEQUENCE [LARGE SCALE GENOMIC DNA]</scope>
    <source>
        <strain evidence="7 8">910340</strain>
    </source>
</reference>
<organism evidence="7 8">
    <name type="scientific">Parabacteroides goldsteinii</name>
    <dbReference type="NCBI Taxonomy" id="328812"/>
    <lineage>
        <taxon>Bacteria</taxon>
        <taxon>Pseudomonadati</taxon>
        <taxon>Bacteroidota</taxon>
        <taxon>Bacteroidia</taxon>
        <taxon>Bacteroidales</taxon>
        <taxon>Tannerellaceae</taxon>
        <taxon>Parabacteroides</taxon>
    </lineage>
</organism>
<gene>
    <name evidence="7" type="ORF">ACM15_10455</name>
</gene>
<protein>
    <recommendedName>
        <fullName evidence="9">HlyD family efflux transporter periplasmic adaptor subunit</fullName>
    </recommendedName>
</protein>
<dbReference type="AlphaFoldDB" id="A0A0J6CKQ9"/>
<feature type="coiled-coil region" evidence="5">
    <location>
        <begin position="240"/>
        <end position="282"/>
    </location>
</feature>
<dbReference type="RefSeq" id="WP_048315363.1">
    <property type="nucleotide sequence ID" value="NZ_LFJV01000030.1"/>
</dbReference>
<keyword evidence="2 6" id="KW-0812">Transmembrane</keyword>
<name>A0A0J6CKQ9_9BACT</name>
<dbReference type="InterPro" id="IPR050739">
    <property type="entry name" value="MFP"/>
</dbReference>
<sequence>MESEDNSIKLNVRSEEIEAILGKTPNWLMRTGITVMFVIFLVLLIGSSMFRYPDIVNAKIVISTEYPSIALVSKVGGRLVNLDIKDKDLVTVNQLLAIQESASSAKDMLQLNAWINNNSQPELISLVDTIFSKEQQLGEVMPYFLDLKMALVNYSKFVELNYHAQNKRILEEQIEYMNNYVIHAKNQIDLFDNEMKLARNDYLRDSSLHEKQIISPMEMEQSKSVLLQKRISQEGNMASLANIKTQLSQLKQNLLELELDYRKQQQDYLTDIRQKLEALRDRTEQWDKMYVLRSPYAGQISFPTFWTENQYISQGETFANIMPSSGGLFIGKLELPVLKSGKVKTGQLVNIKLDNYPYMEYGILKGAIRTISAIPNKDTYKVEVQFLDGMKTSYGIDLPFSPEITGTAEIITEDYSILQRIFFPIKSLIKNNGPAFFNKTDRLESYFHHTI</sequence>
<evidence type="ECO:0000313" key="8">
    <source>
        <dbReference type="Proteomes" id="UP000036166"/>
    </source>
</evidence>